<evidence type="ECO:0000313" key="3">
    <source>
        <dbReference type="EMBL" id="KKZ68453.1"/>
    </source>
</evidence>
<comment type="caution">
    <text evidence="3">The sequence shown here is derived from an EMBL/GenBank/DDBJ whole genome shotgun (WGS) entry which is preliminary data.</text>
</comment>
<gene>
    <name evidence="3" type="ORF">EMCG_05912</name>
</gene>
<protein>
    <recommendedName>
        <fullName evidence="2">HNH nuclease domain-containing protein</fullName>
    </recommendedName>
</protein>
<dbReference type="Pfam" id="PF13391">
    <property type="entry name" value="HNH_2"/>
    <property type="match status" value="1"/>
</dbReference>
<feature type="domain" description="HNH nuclease" evidence="2">
    <location>
        <begin position="124"/>
        <end position="205"/>
    </location>
</feature>
<accession>A0A0G2ID09</accession>
<dbReference type="InterPro" id="IPR003615">
    <property type="entry name" value="HNH_nuc"/>
</dbReference>
<evidence type="ECO:0000259" key="2">
    <source>
        <dbReference type="Pfam" id="PF13391"/>
    </source>
</evidence>
<evidence type="ECO:0000256" key="1">
    <source>
        <dbReference type="SAM" id="MobiDB-lite"/>
    </source>
</evidence>
<dbReference type="AlphaFoldDB" id="A0A0G2ID09"/>
<dbReference type="Proteomes" id="UP000034164">
    <property type="component" value="Unassembled WGS sequence"/>
</dbReference>
<proteinExistence type="predicted"/>
<feature type="compositionally biased region" description="Low complexity" evidence="1">
    <location>
        <begin position="93"/>
        <end position="112"/>
    </location>
</feature>
<reference evidence="4" key="1">
    <citation type="journal article" date="2015" name="PLoS Genet.">
        <title>The dynamic genome and transcriptome of the human fungal pathogen Blastomyces and close relative Emmonsia.</title>
        <authorList>
            <person name="Munoz J.F."/>
            <person name="Gauthier G.M."/>
            <person name="Desjardins C.A."/>
            <person name="Gallo J.E."/>
            <person name="Holder J."/>
            <person name="Sullivan T.D."/>
            <person name="Marty A.J."/>
            <person name="Carmen J.C."/>
            <person name="Chen Z."/>
            <person name="Ding L."/>
            <person name="Gujja S."/>
            <person name="Magrini V."/>
            <person name="Misas E."/>
            <person name="Mitreva M."/>
            <person name="Priest M."/>
            <person name="Saif S."/>
            <person name="Whiston E.A."/>
            <person name="Young S."/>
            <person name="Zeng Q."/>
            <person name="Goldman W.E."/>
            <person name="Mardis E.R."/>
            <person name="Taylor J.W."/>
            <person name="McEwen J.G."/>
            <person name="Clay O.K."/>
            <person name="Klein B.S."/>
            <person name="Cuomo C.A."/>
        </authorList>
    </citation>
    <scope>NUCLEOTIDE SEQUENCE [LARGE SCALE GENOMIC DNA]</scope>
    <source>
        <strain evidence="4">UAMH 3008</strain>
    </source>
</reference>
<name>A0A0G2ID09_9EURO</name>
<sequence length="351" mass="40059">MQSTAVDDSPDATFRCEERRELLRQIKEILKCEVSPTAWAFLWLSDLTQLRQIVQLMQGSNLVAWAAVLTATDLGLVGNTTGIRAHHTKVLAPAESESTPTTPTRTARSATADAKCRERDQNQCVLTRYFHPIDVAHIYPLAMNKEQRTGTASFSFWNILELFWSKERVDAWYNAIFPRGTEVVENRLCFAPHVRRWHEKGLFALRPIGISDDGTKLTVKFFWLSQRLPSHTIDILETPTLLPEDPAHLPKNFRVWNAETQALIKCGDEIVLETHNPDTHPLPDVRLLEMQWMLQQLTALSGAAEVNDSFRPEDDDDWEDDAFSYDEYGYDNYADESPEPLRLPELILPVG</sequence>
<dbReference type="OrthoDB" id="4172088at2759"/>
<organism evidence="3 4">
    <name type="scientific">[Emmonsia] crescens</name>
    <dbReference type="NCBI Taxonomy" id="73230"/>
    <lineage>
        <taxon>Eukaryota</taxon>
        <taxon>Fungi</taxon>
        <taxon>Dikarya</taxon>
        <taxon>Ascomycota</taxon>
        <taxon>Pezizomycotina</taxon>
        <taxon>Eurotiomycetes</taxon>
        <taxon>Eurotiomycetidae</taxon>
        <taxon>Onygenales</taxon>
        <taxon>Ajellomycetaceae</taxon>
        <taxon>Emergomyces</taxon>
    </lineage>
</organism>
<dbReference type="VEuPathDB" id="FungiDB:EMCG_05912"/>
<feature type="region of interest" description="Disordered" evidence="1">
    <location>
        <begin position="93"/>
        <end position="113"/>
    </location>
</feature>
<evidence type="ECO:0000313" key="4">
    <source>
        <dbReference type="Proteomes" id="UP000034164"/>
    </source>
</evidence>
<dbReference type="EMBL" id="LCZI01000105">
    <property type="protein sequence ID" value="KKZ68453.1"/>
    <property type="molecule type" value="Genomic_DNA"/>
</dbReference>